<evidence type="ECO:0000313" key="2">
    <source>
        <dbReference type="EMBL" id="KAF1695374.1"/>
    </source>
</evidence>
<dbReference type="Proteomes" id="UP000788419">
    <property type="component" value="Unassembled WGS sequence"/>
</dbReference>
<dbReference type="EMBL" id="PDWN01000005">
    <property type="protein sequence ID" value="KAF1695374.1"/>
    <property type="molecule type" value="Genomic_DNA"/>
</dbReference>
<feature type="chain" id="PRO_5046456985" description="Helix-turn-helix domain-containing protein" evidence="1">
    <location>
        <begin position="21"/>
        <end position="123"/>
    </location>
</feature>
<accession>A0ABQ6Z853</accession>
<comment type="caution">
    <text evidence="2">The sequence shown here is derived from an EMBL/GenBank/DDBJ whole genome shotgun (WGS) entry which is preliminary data.</text>
</comment>
<evidence type="ECO:0008006" key="4">
    <source>
        <dbReference type="Google" id="ProtNLM"/>
    </source>
</evidence>
<reference evidence="2 3" key="1">
    <citation type="submission" date="2017-10" db="EMBL/GenBank/DDBJ databases">
        <title>Whole genome sequencing of members of genus Pseudoxanthomonas.</title>
        <authorList>
            <person name="Kumar S."/>
            <person name="Bansal K."/>
            <person name="Kaur A."/>
            <person name="Patil P."/>
            <person name="Sharma S."/>
            <person name="Patil P.B."/>
        </authorList>
    </citation>
    <scope>NUCLEOTIDE SEQUENCE [LARGE SCALE GENOMIC DNA]</scope>
    <source>
        <strain evidence="2 3">DSM 17801</strain>
    </source>
</reference>
<protein>
    <recommendedName>
        <fullName evidence="4">Helix-turn-helix domain-containing protein</fullName>
    </recommendedName>
</protein>
<feature type="signal peptide" evidence="1">
    <location>
        <begin position="1"/>
        <end position="20"/>
    </location>
</feature>
<proteinExistence type="predicted"/>
<keyword evidence="3" id="KW-1185">Reference proteome</keyword>
<organism evidence="2 3">
    <name type="scientific">Pseudoxanthomonas daejeonensis</name>
    <dbReference type="NCBI Taxonomy" id="266062"/>
    <lineage>
        <taxon>Bacteria</taxon>
        <taxon>Pseudomonadati</taxon>
        <taxon>Pseudomonadota</taxon>
        <taxon>Gammaproteobacteria</taxon>
        <taxon>Lysobacterales</taxon>
        <taxon>Lysobacteraceae</taxon>
        <taxon>Pseudoxanthomonas</taxon>
    </lineage>
</organism>
<gene>
    <name evidence="2" type="ORF">CSC65_06285</name>
</gene>
<name>A0ABQ6Z853_9GAMM</name>
<evidence type="ECO:0000256" key="1">
    <source>
        <dbReference type="SAM" id="SignalP"/>
    </source>
</evidence>
<dbReference type="RefSeq" id="WP_162409598.1">
    <property type="nucleotide sequence ID" value="NZ_PDWN01000005.1"/>
</dbReference>
<sequence>MNTRVLAIAFLSACSTCAFAQDATVDLAPVIAPSVTYPNVTVKQLADETGLSPRHVRMLVGARSGYPEYRSVFSRKQAQFRSALGEQRYNDLMAGRPIELRNQGTRAIARIDSGDADRTTDQP</sequence>
<evidence type="ECO:0000313" key="3">
    <source>
        <dbReference type="Proteomes" id="UP000788419"/>
    </source>
</evidence>
<keyword evidence="1" id="KW-0732">Signal</keyword>